<dbReference type="SMART" id="SM00014">
    <property type="entry name" value="acidPPc"/>
    <property type="match status" value="1"/>
</dbReference>
<feature type="domain" description="Phosphatidic acid phosphatase type 2/haloperoxidase" evidence="3">
    <location>
        <begin position="58"/>
        <end position="171"/>
    </location>
</feature>
<feature type="transmembrane region" description="Helical" evidence="2">
    <location>
        <begin position="57"/>
        <end position="79"/>
    </location>
</feature>
<evidence type="ECO:0000313" key="4">
    <source>
        <dbReference type="EMBL" id="GAA2366297.1"/>
    </source>
</evidence>
<evidence type="ECO:0000256" key="2">
    <source>
        <dbReference type="SAM" id="Phobius"/>
    </source>
</evidence>
<dbReference type="InterPro" id="IPR036938">
    <property type="entry name" value="PAP2/HPO_sf"/>
</dbReference>
<name>A0ABP5U4B3_9ACTN</name>
<dbReference type="RefSeq" id="WP_006894582.1">
    <property type="nucleotide sequence ID" value="NZ_BAAARB010000001.1"/>
</dbReference>
<dbReference type="Pfam" id="PF01569">
    <property type="entry name" value="PAP2"/>
    <property type="match status" value="1"/>
</dbReference>
<organism evidence="4 5">
    <name type="scientific">Gordonia cholesterolivorans</name>
    <dbReference type="NCBI Taxonomy" id="559625"/>
    <lineage>
        <taxon>Bacteria</taxon>
        <taxon>Bacillati</taxon>
        <taxon>Actinomycetota</taxon>
        <taxon>Actinomycetes</taxon>
        <taxon>Mycobacteriales</taxon>
        <taxon>Gordoniaceae</taxon>
        <taxon>Gordonia</taxon>
    </lineage>
</organism>
<feature type="transmembrane region" description="Helical" evidence="2">
    <location>
        <begin position="156"/>
        <end position="175"/>
    </location>
</feature>
<dbReference type="PANTHER" id="PTHR14969:SF13">
    <property type="entry name" value="AT30094P"/>
    <property type="match status" value="1"/>
</dbReference>
<feature type="compositionally biased region" description="Basic and acidic residues" evidence="1">
    <location>
        <begin position="203"/>
        <end position="217"/>
    </location>
</feature>
<dbReference type="Gene3D" id="1.20.144.10">
    <property type="entry name" value="Phosphatidic acid phosphatase type 2/haloperoxidase"/>
    <property type="match status" value="2"/>
</dbReference>
<dbReference type="CDD" id="cd03392">
    <property type="entry name" value="PAP2_like_2"/>
    <property type="match status" value="1"/>
</dbReference>
<feature type="region of interest" description="Disordered" evidence="1">
    <location>
        <begin position="198"/>
        <end position="217"/>
    </location>
</feature>
<feature type="transmembrane region" description="Helical" evidence="2">
    <location>
        <begin position="99"/>
        <end position="118"/>
    </location>
</feature>
<keyword evidence="5" id="KW-1185">Reference proteome</keyword>
<keyword evidence="2" id="KW-0812">Transmembrane</keyword>
<evidence type="ECO:0000259" key="3">
    <source>
        <dbReference type="SMART" id="SM00014"/>
    </source>
</evidence>
<dbReference type="Proteomes" id="UP001501170">
    <property type="component" value="Unassembled WGS sequence"/>
</dbReference>
<dbReference type="SUPFAM" id="SSF48317">
    <property type="entry name" value="Acid phosphatase/Vanadium-dependent haloperoxidase"/>
    <property type="match status" value="1"/>
</dbReference>
<evidence type="ECO:0000256" key="1">
    <source>
        <dbReference type="SAM" id="MobiDB-lite"/>
    </source>
</evidence>
<dbReference type="PANTHER" id="PTHR14969">
    <property type="entry name" value="SPHINGOSINE-1-PHOSPHATE PHOSPHOHYDROLASE"/>
    <property type="match status" value="1"/>
</dbReference>
<reference evidence="5" key="1">
    <citation type="journal article" date="2019" name="Int. J. Syst. Evol. Microbiol.">
        <title>The Global Catalogue of Microorganisms (GCM) 10K type strain sequencing project: providing services to taxonomists for standard genome sequencing and annotation.</title>
        <authorList>
            <consortium name="The Broad Institute Genomics Platform"/>
            <consortium name="The Broad Institute Genome Sequencing Center for Infectious Disease"/>
            <person name="Wu L."/>
            <person name="Ma J."/>
        </authorList>
    </citation>
    <scope>NUCLEOTIDE SEQUENCE [LARGE SCALE GENOMIC DNA]</scope>
    <source>
        <strain evidence="5">JCM 16227</strain>
    </source>
</reference>
<keyword evidence="2" id="KW-0472">Membrane</keyword>
<keyword evidence="2" id="KW-1133">Transmembrane helix</keyword>
<dbReference type="InterPro" id="IPR000326">
    <property type="entry name" value="PAP2/HPO"/>
</dbReference>
<comment type="caution">
    <text evidence="4">The sequence shown here is derived from an EMBL/GenBank/DDBJ whole genome shotgun (WGS) entry which is preliminary data.</text>
</comment>
<dbReference type="EMBL" id="BAAARB010000001">
    <property type="protein sequence ID" value="GAA2366297.1"/>
    <property type="molecule type" value="Genomic_DNA"/>
</dbReference>
<feature type="transmembrane region" description="Helical" evidence="2">
    <location>
        <begin position="28"/>
        <end position="50"/>
    </location>
</feature>
<proteinExistence type="predicted"/>
<sequence length="217" mass="24071">MQQFPIDERITDWVVHSRHEPLTSVMQFLTVLGDTLTVVLVVIGVLVLAWVGNRIDLSALIVVGSLSGYVLMVLLKLLFARPRPPVTDRLIDVGGASFPSGHAMLSTVVYGLSAVILYRLYPRVRARPLILLWIPALIAVIGLSRVYLGVHWTSDVVFGWLFGLIWLLVCLVAHAQLVRRPALLRVGTKRVTNSVAQQAQHDQQVKNARDQRTSSPS</sequence>
<gene>
    <name evidence="4" type="ORF">GCM10009855_01920</name>
</gene>
<evidence type="ECO:0000313" key="5">
    <source>
        <dbReference type="Proteomes" id="UP001501170"/>
    </source>
</evidence>
<feature type="transmembrane region" description="Helical" evidence="2">
    <location>
        <begin position="130"/>
        <end position="150"/>
    </location>
</feature>
<accession>A0ABP5U4B3</accession>
<protein>
    <recommendedName>
        <fullName evidence="3">Phosphatidic acid phosphatase type 2/haloperoxidase domain-containing protein</fullName>
    </recommendedName>
</protein>